<feature type="compositionally biased region" description="Low complexity" evidence="3">
    <location>
        <begin position="1"/>
        <end position="18"/>
    </location>
</feature>
<evidence type="ECO:0000256" key="4">
    <source>
        <dbReference type="SAM" id="Phobius"/>
    </source>
</evidence>
<evidence type="ECO:0000256" key="1">
    <source>
        <dbReference type="ARBA" id="ARBA00006484"/>
    </source>
</evidence>
<evidence type="ECO:0000313" key="7">
    <source>
        <dbReference type="Proteomes" id="UP000242320"/>
    </source>
</evidence>
<keyword evidence="7" id="KW-1185">Reference proteome</keyword>
<evidence type="ECO:0000256" key="3">
    <source>
        <dbReference type="SAM" id="MobiDB-lite"/>
    </source>
</evidence>
<dbReference type="PRINTS" id="PR00081">
    <property type="entry name" value="GDHRDH"/>
</dbReference>
<dbReference type="OrthoDB" id="9803333at2"/>
<keyword evidence="2" id="KW-0560">Oxidoreductase</keyword>
<dbReference type="EMBL" id="NCXM01000003">
    <property type="protein sequence ID" value="OSC31504.1"/>
    <property type="molecule type" value="Genomic_DNA"/>
</dbReference>
<organism evidence="6 7">
    <name type="scientific">Mycolicibacterium vulneris</name>
    <dbReference type="NCBI Taxonomy" id="547163"/>
    <lineage>
        <taxon>Bacteria</taxon>
        <taxon>Bacillati</taxon>
        <taxon>Actinomycetota</taxon>
        <taxon>Actinomycetes</taxon>
        <taxon>Mycobacteriales</taxon>
        <taxon>Mycobacteriaceae</taxon>
        <taxon>Mycolicibacterium</taxon>
    </lineage>
</organism>
<name>A0A1X2LC04_9MYCO</name>
<accession>A0A1X2LC04</accession>
<dbReference type="GO" id="GO:0016616">
    <property type="term" value="F:oxidoreductase activity, acting on the CH-OH group of donors, NAD or NADP as acceptor"/>
    <property type="evidence" value="ECO:0007669"/>
    <property type="project" value="TreeGrafter"/>
</dbReference>
<keyword evidence="4" id="KW-0812">Transmembrane</keyword>
<proteinExistence type="inferred from homology"/>
<comment type="caution">
    <text evidence="6">The sequence shown here is derived from an EMBL/GenBank/DDBJ whole genome shotgun (WGS) entry which is preliminary data.</text>
</comment>
<dbReference type="PANTHER" id="PTHR42760:SF133">
    <property type="entry name" value="3-OXOACYL-[ACYL-CARRIER-PROTEIN] REDUCTASE"/>
    <property type="match status" value="1"/>
</dbReference>
<dbReference type="InterPro" id="IPR036291">
    <property type="entry name" value="NAD(P)-bd_dom_sf"/>
</dbReference>
<dbReference type="Pfam" id="PF00106">
    <property type="entry name" value="adh_short"/>
    <property type="match status" value="1"/>
</dbReference>
<dbReference type="InterPro" id="IPR057326">
    <property type="entry name" value="KR_dom"/>
</dbReference>
<feature type="transmembrane region" description="Helical" evidence="4">
    <location>
        <begin position="31"/>
        <end position="50"/>
    </location>
</feature>
<keyword evidence="4" id="KW-1133">Transmembrane helix</keyword>
<evidence type="ECO:0000259" key="5">
    <source>
        <dbReference type="SMART" id="SM00822"/>
    </source>
</evidence>
<dbReference type="Pfam" id="PF13561">
    <property type="entry name" value="adh_short_C2"/>
    <property type="match status" value="1"/>
</dbReference>
<feature type="region of interest" description="Disordered" evidence="3">
    <location>
        <begin position="1"/>
        <end position="23"/>
    </location>
</feature>
<reference evidence="6 7" key="1">
    <citation type="submission" date="2017-04" db="EMBL/GenBank/DDBJ databases">
        <title>The new phylogeny of genus Mycobacterium.</title>
        <authorList>
            <person name="Tortoli E."/>
            <person name="Trovato A."/>
            <person name="Cirillo D.M."/>
        </authorList>
    </citation>
    <scope>NUCLEOTIDE SEQUENCE [LARGE SCALE GENOMIC DNA]</scope>
    <source>
        <strain evidence="6 7">DSM 45247</strain>
    </source>
</reference>
<evidence type="ECO:0000256" key="2">
    <source>
        <dbReference type="ARBA" id="ARBA00023002"/>
    </source>
</evidence>
<evidence type="ECO:0000313" key="6">
    <source>
        <dbReference type="EMBL" id="OSC31504.1"/>
    </source>
</evidence>
<feature type="domain" description="Ketoreductase" evidence="5">
    <location>
        <begin position="30"/>
        <end position="158"/>
    </location>
</feature>
<dbReference type="AlphaFoldDB" id="A0A1X2LC04"/>
<sequence>MAHYGLSADSSASGADGDPPMERSRMTVNNVLVITGGAGGMGLACARALADRGRLLLVDMREDLLDQARKALTGHGADVETLRCDVTSPADVAAVADRVRELGRLRCLVHTAGVSPEMAGAATVLDVDLAGSVRITDALLPLVNPGSSAILIGSIAGYSDVPAGVEPLLDDPLAEGFFATIEQAMGQELDSATAYVLAKRGVVRLAERLATPWGKRGGRTVAISPGLIDTPMGRLELDRQQIIPVMIDVTPVKRPDRPLPGRPEDIAAAVAFLESDAAGFISGCDIRVDGGLVGAGKHLMGVG</sequence>
<keyword evidence="4" id="KW-0472">Membrane</keyword>
<dbReference type="CDD" id="cd05233">
    <property type="entry name" value="SDR_c"/>
    <property type="match status" value="1"/>
</dbReference>
<dbReference type="SMART" id="SM00822">
    <property type="entry name" value="PKS_KR"/>
    <property type="match status" value="1"/>
</dbReference>
<dbReference type="PANTHER" id="PTHR42760">
    <property type="entry name" value="SHORT-CHAIN DEHYDROGENASES/REDUCTASES FAMILY MEMBER"/>
    <property type="match status" value="1"/>
</dbReference>
<gene>
    <name evidence="6" type="ORF">B8W69_03390</name>
</gene>
<dbReference type="SUPFAM" id="SSF51735">
    <property type="entry name" value="NAD(P)-binding Rossmann-fold domains"/>
    <property type="match status" value="1"/>
</dbReference>
<dbReference type="Proteomes" id="UP000242320">
    <property type="component" value="Unassembled WGS sequence"/>
</dbReference>
<dbReference type="InterPro" id="IPR002347">
    <property type="entry name" value="SDR_fam"/>
</dbReference>
<protein>
    <submittedName>
        <fullName evidence="6">Short-chain dehydrogenase</fullName>
    </submittedName>
</protein>
<comment type="similarity">
    <text evidence="1">Belongs to the short-chain dehydrogenases/reductases (SDR) family.</text>
</comment>
<dbReference type="Gene3D" id="3.40.50.720">
    <property type="entry name" value="NAD(P)-binding Rossmann-like Domain"/>
    <property type="match status" value="1"/>
</dbReference>